<keyword evidence="1" id="KW-0472">Membrane</keyword>
<reference evidence="2 3" key="1">
    <citation type="submission" date="2019-10" db="EMBL/GenBank/DDBJ databases">
        <title>Nocardia macrotermitis sp. nov. and Nocardia aurantia sp. nov., isolated from the gut of fungus growing-termite Macrotermes natalensis.</title>
        <authorList>
            <person name="Benndorf R."/>
            <person name="Schwitalla J."/>
            <person name="Martin K."/>
            <person name="De Beer W."/>
            <person name="Kaster A.-K."/>
            <person name="Vollmers J."/>
            <person name="Poulsen M."/>
            <person name="Beemelmanns C."/>
        </authorList>
    </citation>
    <scope>NUCLEOTIDE SEQUENCE [LARGE SCALE GENOMIC DNA]</scope>
    <source>
        <strain evidence="2 3">RB56</strain>
    </source>
</reference>
<proteinExistence type="predicted"/>
<dbReference type="RefSeq" id="WP_153339294.1">
    <property type="nucleotide sequence ID" value="NZ_WEGI01000002.1"/>
</dbReference>
<keyword evidence="1" id="KW-0812">Transmembrane</keyword>
<evidence type="ECO:0000313" key="2">
    <source>
        <dbReference type="EMBL" id="MQY25451.1"/>
    </source>
</evidence>
<name>A0A7K0DIN5_9NOCA</name>
<gene>
    <name evidence="2" type="ORF">NRB56_10080</name>
</gene>
<dbReference type="Proteomes" id="UP000431401">
    <property type="component" value="Unassembled WGS sequence"/>
</dbReference>
<evidence type="ECO:0000256" key="1">
    <source>
        <dbReference type="SAM" id="Phobius"/>
    </source>
</evidence>
<keyword evidence="3" id="KW-1185">Reference proteome</keyword>
<organism evidence="2 3">
    <name type="scientific">Nocardia aurantia</name>
    <dbReference type="NCBI Taxonomy" id="2585199"/>
    <lineage>
        <taxon>Bacteria</taxon>
        <taxon>Bacillati</taxon>
        <taxon>Actinomycetota</taxon>
        <taxon>Actinomycetes</taxon>
        <taxon>Mycobacteriales</taxon>
        <taxon>Nocardiaceae</taxon>
        <taxon>Nocardia</taxon>
    </lineage>
</organism>
<dbReference type="EMBL" id="WEGI01000002">
    <property type="protein sequence ID" value="MQY25451.1"/>
    <property type="molecule type" value="Genomic_DNA"/>
</dbReference>
<keyword evidence="1" id="KW-1133">Transmembrane helix</keyword>
<comment type="caution">
    <text evidence="2">The sequence shown here is derived from an EMBL/GenBank/DDBJ whole genome shotgun (WGS) entry which is preliminary data.</text>
</comment>
<sequence>MTRTLAAHTVNAGVMKEIRNAALFVFVIGALASLAIGYFPSKAVERAYH</sequence>
<evidence type="ECO:0000313" key="3">
    <source>
        <dbReference type="Proteomes" id="UP000431401"/>
    </source>
</evidence>
<accession>A0A7K0DIN5</accession>
<feature type="transmembrane region" description="Helical" evidence="1">
    <location>
        <begin position="21"/>
        <end position="39"/>
    </location>
</feature>
<dbReference type="AlphaFoldDB" id="A0A7K0DIN5"/>
<protein>
    <submittedName>
        <fullName evidence="2">Uncharacterized protein</fullName>
    </submittedName>
</protein>